<dbReference type="CDD" id="cd07563">
    <property type="entry name" value="Peptidase_S41_IRBP"/>
    <property type="match status" value="1"/>
</dbReference>
<keyword evidence="4" id="KW-1185">Reference proteome</keyword>
<dbReference type="Pfam" id="PF14684">
    <property type="entry name" value="Tricorn_C1"/>
    <property type="match status" value="1"/>
</dbReference>
<comment type="caution">
    <text evidence="3">The sequence shown here is derived from an EMBL/GenBank/DDBJ whole genome shotgun (WGS) entry which is preliminary data.</text>
</comment>
<dbReference type="Pfam" id="PF00144">
    <property type="entry name" value="Beta-lactamase"/>
    <property type="match status" value="1"/>
</dbReference>
<sequence>MNRKLSTLAIAISAATLLSACNDNNDNRTELQKAQGVWLRTSYGEVVEIDEDYVTQYQVNSQGCIQVSKQNHQQAKNSHFIQVLRVDDTLKVNDDTNISIYSSADKLPDLCNNPIVVKNNTKPSEVFTYFWHTFNDYYAFFDIRALDWQAQYQAYAPLIDDAMADDELFELLAQMVAPLQDAHVYIESDEQEFNVIKPSPILRSAEGQAKSYLRFGFDVDTMDVVESILEEYEDTTISYITTDSLQTFPADDSPKTLIWGKTYDNVGILVINNMAEFHTAPGANEQQHLLAAEQHIERIMLALKDTDGMIIDIRNNLGGEDAIAKVFAKHFNEKESIAFHKRANNRAGLGPQSHHVLATVKHPYLKPVYLLTSQITVSAGEVFAMMMKQLPQVIHVGEETSGAFSDVLRFTLPNGWEIGLSNEVYRNAAGKSFEAIGLQPDVEVPAFSNLSGELQHFASYDYALAALGKQTYSSISVTSFESQVTDLISQSGLPGLAVAIVQNGKMTYSQGFGMANVQGAPVHADTPFYLASVSKTLVGATLAHAVSTGETSVDEPIAPLLPFAINATSALETPITFRHLITHTSGIIDELSTYTCAYYLHETMQSVNNALLGKDICDEQINPDIGTYLSNYLTHSGSTYQQQNFTAQYGYGTGDVYVYSNIATALAAFALEQKLHTPFVELVQSYVFEPLSMHDSHWGVGPTADNVATRFVFLEKDNTLMPMPDYGAITYADGSAISTVNDLARFLIASMNQGKIDQQQALLEDTVLTMLSPQTDTPTPSRDIGYFWELDGDIIHHDGSDPGVMSQLIGDLKHNTGVVLLSNGDDDHQAHEEAMYAIQQLALQLAYSK</sequence>
<organism evidence="3 4">
    <name type="scientific">Pseudoalteromonas byunsanensis</name>
    <dbReference type="NCBI Taxonomy" id="327939"/>
    <lineage>
        <taxon>Bacteria</taxon>
        <taxon>Pseudomonadati</taxon>
        <taxon>Pseudomonadota</taxon>
        <taxon>Gammaproteobacteria</taxon>
        <taxon>Alteromonadales</taxon>
        <taxon>Pseudoalteromonadaceae</taxon>
        <taxon>Pseudoalteromonas</taxon>
    </lineage>
</organism>
<dbReference type="Gene3D" id="3.30.750.44">
    <property type="match status" value="1"/>
</dbReference>
<dbReference type="InterPro" id="IPR050789">
    <property type="entry name" value="Diverse_Enzym_Activities"/>
</dbReference>
<dbReference type="GO" id="GO:0006508">
    <property type="term" value="P:proteolysis"/>
    <property type="evidence" value="ECO:0007669"/>
    <property type="project" value="InterPro"/>
</dbReference>
<keyword evidence="1" id="KW-0732">Signal</keyword>
<dbReference type="AlphaFoldDB" id="A0A1S1N8U1"/>
<dbReference type="STRING" id="327939.BIW53_14080"/>
<evidence type="ECO:0000256" key="1">
    <source>
        <dbReference type="SAM" id="SignalP"/>
    </source>
</evidence>
<dbReference type="SUPFAM" id="SSF52096">
    <property type="entry name" value="ClpP/crotonase"/>
    <property type="match status" value="1"/>
</dbReference>
<dbReference type="Proteomes" id="UP000180253">
    <property type="component" value="Unassembled WGS sequence"/>
</dbReference>
<dbReference type="RefSeq" id="WP_070992652.1">
    <property type="nucleotide sequence ID" value="NZ_CBCSHD010000014.1"/>
</dbReference>
<feature type="domain" description="Tail specific protease" evidence="2">
    <location>
        <begin position="233"/>
        <end position="445"/>
    </location>
</feature>
<gene>
    <name evidence="3" type="ORF">BIW53_14080</name>
</gene>
<feature type="chain" id="PRO_5010185624" description="Tail specific protease domain-containing protein" evidence="1">
    <location>
        <begin position="21"/>
        <end position="849"/>
    </location>
</feature>
<dbReference type="InterPro" id="IPR001466">
    <property type="entry name" value="Beta-lactam-related"/>
</dbReference>
<evidence type="ECO:0000313" key="3">
    <source>
        <dbReference type="EMBL" id="OHU94676.1"/>
    </source>
</evidence>
<dbReference type="Gene3D" id="3.90.226.10">
    <property type="entry name" value="2-enoyl-CoA Hydratase, Chain A, domain 1"/>
    <property type="match status" value="1"/>
</dbReference>
<dbReference type="InterPro" id="IPR029045">
    <property type="entry name" value="ClpP/crotonase-like_dom_sf"/>
</dbReference>
<protein>
    <recommendedName>
        <fullName evidence="2">Tail specific protease domain-containing protein</fullName>
    </recommendedName>
</protein>
<dbReference type="Gene3D" id="3.40.710.10">
    <property type="entry name" value="DD-peptidase/beta-lactamase superfamily"/>
    <property type="match status" value="1"/>
</dbReference>
<dbReference type="GO" id="GO:0008236">
    <property type="term" value="F:serine-type peptidase activity"/>
    <property type="evidence" value="ECO:0007669"/>
    <property type="project" value="InterPro"/>
</dbReference>
<dbReference type="SUPFAM" id="SSF56601">
    <property type="entry name" value="beta-lactamase/transpeptidase-like"/>
    <property type="match status" value="1"/>
</dbReference>
<proteinExistence type="predicted"/>
<dbReference type="PANTHER" id="PTHR43283">
    <property type="entry name" value="BETA-LACTAMASE-RELATED"/>
    <property type="match status" value="1"/>
</dbReference>
<evidence type="ECO:0000259" key="2">
    <source>
        <dbReference type="SMART" id="SM00245"/>
    </source>
</evidence>
<dbReference type="PROSITE" id="PS51257">
    <property type="entry name" value="PROKAR_LIPOPROTEIN"/>
    <property type="match status" value="1"/>
</dbReference>
<dbReference type="EMBL" id="MNAN01000033">
    <property type="protein sequence ID" value="OHU94676.1"/>
    <property type="molecule type" value="Genomic_DNA"/>
</dbReference>
<reference evidence="3 4" key="1">
    <citation type="submission" date="2016-10" db="EMBL/GenBank/DDBJ databases">
        <title>Pseudoalteromonas amylolytica sp. nov., isolated from the surface seawater.</title>
        <authorList>
            <person name="Wu Y.-H."/>
            <person name="Cheng H."/>
            <person name="Jin X.-B."/>
            <person name="Wang C.-S."/>
            <person name="Xu X.-W."/>
        </authorList>
    </citation>
    <scope>NUCLEOTIDE SEQUENCE [LARGE SCALE GENOMIC DNA]</scope>
    <source>
        <strain evidence="3 4">JCM 12483</strain>
    </source>
</reference>
<dbReference type="InterPro" id="IPR028204">
    <property type="entry name" value="Tricorn_C1"/>
</dbReference>
<dbReference type="InterPro" id="IPR005151">
    <property type="entry name" value="Tail-specific_protease"/>
</dbReference>
<dbReference type="OrthoDB" id="9758793at2"/>
<dbReference type="InterPro" id="IPR012338">
    <property type="entry name" value="Beta-lactam/transpept-like"/>
</dbReference>
<dbReference type="SMART" id="SM00245">
    <property type="entry name" value="TSPc"/>
    <property type="match status" value="1"/>
</dbReference>
<dbReference type="PANTHER" id="PTHR43283:SF18">
    <property type="match status" value="1"/>
</dbReference>
<dbReference type="Pfam" id="PF03572">
    <property type="entry name" value="Peptidase_S41"/>
    <property type="match status" value="1"/>
</dbReference>
<name>A0A1S1N8U1_9GAMM</name>
<feature type="signal peptide" evidence="1">
    <location>
        <begin position="1"/>
        <end position="20"/>
    </location>
</feature>
<evidence type="ECO:0000313" key="4">
    <source>
        <dbReference type="Proteomes" id="UP000180253"/>
    </source>
</evidence>
<accession>A0A1S1N8U1</accession>